<dbReference type="InterPro" id="IPR037045">
    <property type="entry name" value="S8pro/Inhibitor_I9_sf"/>
</dbReference>
<organism evidence="1 2">
    <name type="scientific">Ambispora gerdemannii</name>
    <dbReference type="NCBI Taxonomy" id="144530"/>
    <lineage>
        <taxon>Eukaryota</taxon>
        <taxon>Fungi</taxon>
        <taxon>Fungi incertae sedis</taxon>
        <taxon>Mucoromycota</taxon>
        <taxon>Glomeromycotina</taxon>
        <taxon>Glomeromycetes</taxon>
        <taxon>Archaeosporales</taxon>
        <taxon>Ambisporaceae</taxon>
        <taxon>Ambispora</taxon>
    </lineage>
</organism>
<evidence type="ECO:0000313" key="2">
    <source>
        <dbReference type="Proteomes" id="UP000789831"/>
    </source>
</evidence>
<gene>
    <name evidence="1" type="ORF">AGERDE_LOCUS10943</name>
</gene>
<dbReference type="AlphaFoldDB" id="A0A9N9DJ39"/>
<dbReference type="EMBL" id="CAJVPL010003893">
    <property type="protein sequence ID" value="CAG8640224.1"/>
    <property type="molecule type" value="Genomic_DNA"/>
</dbReference>
<keyword evidence="2" id="KW-1185">Reference proteome</keyword>
<name>A0A9N9DJ39_9GLOM</name>
<protein>
    <submittedName>
        <fullName evidence="1">408_t:CDS:1</fullName>
    </submittedName>
</protein>
<dbReference type="SUPFAM" id="SSF54897">
    <property type="entry name" value="Protease propeptides/inhibitors"/>
    <property type="match status" value="1"/>
</dbReference>
<reference evidence="1" key="1">
    <citation type="submission" date="2021-06" db="EMBL/GenBank/DDBJ databases">
        <authorList>
            <person name="Kallberg Y."/>
            <person name="Tangrot J."/>
            <person name="Rosling A."/>
        </authorList>
    </citation>
    <scope>NUCLEOTIDE SEQUENCE</scope>
    <source>
        <strain evidence="1">MT106</strain>
    </source>
</reference>
<proteinExistence type="predicted"/>
<dbReference type="OrthoDB" id="5518345at2759"/>
<sequence>MDSQSYIVVLKDPMQAESVELETLHLGGEIINRFSIIPAFEANLSKVAVEKLKNDSRVDYIESNSDVYAF</sequence>
<evidence type="ECO:0000313" key="1">
    <source>
        <dbReference type="EMBL" id="CAG8640224.1"/>
    </source>
</evidence>
<accession>A0A9N9DJ39</accession>
<dbReference type="Proteomes" id="UP000789831">
    <property type="component" value="Unassembled WGS sequence"/>
</dbReference>
<comment type="caution">
    <text evidence="1">The sequence shown here is derived from an EMBL/GenBank/DDBJ whole genome shotgun (WGS) entry which is preliminary data.</text>
</comment>
<dbReference type="Gene3D" id="3.30.70.80">
    <property type="entry name" value="Peptidase S8 propeptide/proteinase inhibitor I9"/>
    <property type="match status" value="1"/>
</dbReference>